<keyword evidence="1" id="KW-0812">Transmembrane</keyword>
<organism evidence="2 3">
    <name type="scientific">Litchfieldella qijiaojingensis</name>
    <dbReference type="NCBI Taxonomy" id="980347"/>
    <lineage>
        <taxon>Bacteria</taxon>
        <taxon>Pseudomonadati</taxon>
        <taxon>Pseudomonadota</taxon>
        <taxon>Gammaproteobacteria</taxon>
        <taxon>Oceanospirillales</taxon>
        <taxon>Halomonadaceae</taxon>
        <taxon>Litchfieldella</taxon>
    </lineage>
</organism>
<dbReference type="Proteomes" id="UP000653056">
    <property type="component" value="Unassembled WGS sequence"/>
</dbReference>
<keyword evidence="1" id="KW-1133">Transmembrane helix</keyword>
<gene>
    <name evidence="2" type="ORF">GCM10007160_34200</name>
</gene>
<accession>A0ABQ2Z7D9</accession>
<comment type="caution">
    <text evidence="2">The sequence shown here is derived from an EMBL/GenBank/DDBJ whole genome shotgun (WGS) entry which is preliminary data.</text>
</comment>
<reference evidence="3" key="1">
    <citation type="journal article" date="2019" name="Int. J. Syst. Evol. Microbiol.">
        <title>The Global Catalogue of Microorganisms (GCM) 10K type strain sequencing project: providing services to taxonomists for standard genome sequencing and annotation.</title>
        <authorList>
            <consortium name="The Broad Institute Genomics Platform"/>
            <consortium name="The Broad Institute Genome Sequencing Center for Infectious Disease"/>
            <person name="Wu L."/>
            <person name="Ma J."/>
        </authorList>
    </citation>
    <scope>NUCLEOTIDE SEQUENCE [LARGE SCALE GENOMIC DNA]</scope>
    <source>
        <strain evidence="3">KCTC 22228</strain>
    </source>
</reference>
<proteinExistence type="predicted"/>
<sequence length="83" mass="9277">MAKPAFDVLRALAIASQALGFIAIITLETLMGDAARLWQGWTLALMVIAALWIALVRLYRRNKAHKARVARQTARNEEDDDDV</sequence>
<protein>
    <submittedName>
        <fullName evidence="2">Uncharacterized protein</fullName>
    </submittedName>
</protein>
<dbReference type="EMBL" id="BMXS01000021">
    <property type="protein sequence ID" value="GGY03581.1"/>
    <property type="molecule type" value="Genomic_DNA"/>
</dbReference>
<name>A0ABQ2Z7D9_9GAMM</name>
<evidence type="ECO:0000256" key="1">
    <source>
        <dbReference type="SAM" id="Phobius"/>
    </source>
</evidence>
<keyword evidence="3" id="KW-1185">Reference proteome</keyword>
<feature type="transmembrane region" description="Helical" evidence="1">
    <location>
        <begin position="12"/>
        <end position="32"/>
    </location>
</feature>
<dbReference type="RefSeq" id="WP_189471345.1">
    <property type="nucleotide sequence ID" value="NZ_BMXS01000021.1"/>
</dbReference>
<evidence type="ECO:0000313" key="3">
    <source>
        <dbReference type="Proteomes" id="UP000653056"/>
    </source>
</evidence>
<keyword evidence="1" id="KW-0472">Membrane</keyword>
<evidence type="ECO:0000313" key="2">
    <source>
        <dbReference type="EMBL" id="GGY03581.1"/>
    </source>
</evidence>
<feature type="transmembrane region" description="Helical" evidence="1">
    <location>
        <begin position="38"/>
        <end position="59"/>
    </location>
</feature>